<gene>
    <name evidence="1" type="ORF">SDJN03_14052</name>
</gene>
<dbReference type="Proteomes" id="UP000685013">
    <property type="component" value="Chromosome 9"/>
</dbReference>
<dbReference type="EMBL" id="JAGKQH010000009">
    <property type="protein sequence ID" value="KAG6591706.1"/>
    <property type="molecule type" value="Genomic_DNA"/>
</dbReference>
<proteinExistence type="predicted"/>
<sequence>MLSISSVQFDHFLHRHGISPRKIVLRSVWLALNREEKKTEKGESPSSTVPLCLRITRLLGQFTLVEQERFKVNVICPFMMSIIYNCWVELVYDKCSF</sequence>
<organism evidence="1 2">
    <name type="scientific">Cucurbita argyrosperma subsp. sororia</name>
    <dbReference type="NCBI Taxonomy" id="37648"/>
    <lineage>
        <taxon>Eukaryota</taxon>
        <taxon>Viridiplantae</taxon>
        <taxon>Streptophyta</taxon>
        <taxon>Embryophyta</taxon>
        <taxon>Tracheophyta</taxon>
        <taxon>Spermatophyta</taxon>
        <taxon>Magnoliopsida</taxon>
        <taxon>eudicotyledons</taxon>
        <taxon>Gunneridae</taxon>
        <taxon>Pentapetalae</taxon>
        <taxon>rosids</taxon>
        <taxon>fabids</taxon>
        <taxon>Cucurbitales</taxon>
        <taxon>Cucurbitaceae</taxon>
        <taxon>Cucurbiteae</taxon>
        <taxon>Cucurbita</taxon>
    </lineage>
</organism>
<evidence type="ECO:0000313" key="1">
    <source>
        <dbReference type="EMBL" id="KAG6591706.1"/>
    </source>
</evidence>
<name>A0AAV6N3F6_9ROSI</name>
<keyword evidence="2" id="KW-1185">Reference proteome</keyword>
<reference evidence="1 2" key="1">
    <citation type="journal article" date="2021" name="Hortic Res">
        <title>The domestication of Cucurbita argyrosperma as revealed by the genome of its wild relative.</title>
        <authorList>
            <person name="Barrera-Redondo J."/>
            <person name="Sanchez-de la Vega G."/>
            <person name="Aguirre-Liguori J.A."/>
            <person name="Castellanos-Morales G."/>
            <person name="Gutierrez-Guerrero Y.T."/>
            <person name="Aguirre-Dugua X."/>
            <person name="Aguirre-Planter E."/>
            <person name="Tenaillon M.I."/>
            <person name="Lira-Saade R."/>
            <person name="Eguiarte L.E."/>
        </authorList>
    </citation>
    <scope>NUCLEOTIDE SEQUENCE [LARGE SCALE GENOMIC DNA]</scope>
    <source>
        <strain evidence="1">JBR-2021</strain>
    </source>
</reference>
<evidence type="ECO:0000313" key="2">
    <source>
        <dbReference type="Proteomes" id="UP000685013"/>
    </source>
</evidence>
<accession>A0AAV6N3F6</accession>
<protein>
    <submittedName>
        <fullName evidence="1">Uncharacterized protein</fullName>
    </submittedName>
</protein>
<feature type="non-terminal residue" evidence="1">
    <location>
        <position position="1"/>
    </location>
</feature>
<dbReference type="AlphaFoldDB" id="A0AAV6N3F6"/>
<comment type="caution">
    <text evidence="1">The sequence shown here is derived from an EMBL/GenBank/DDBJ whole genome shotgun (WGS) entry which is preliminary data.</text>
</comment>